<sequence length="355" mass="40689">MYGISIYLNEDVTEEVKQYIRRMHEIGFKGIFSSIHIPEDDSELYLDRLGQLGSVAKDYEMELVVDVSGDALKNLGIYYKDLTPLIELGVTGIRVDYGVSHEEIKLISEQVDVVLNASTISVEDLNILKELEVDFTSIEAWHNYYPRPETGLDKLEFINMNKWLKEQGITVMAFVPGEGDLRGPLYEGLPTLEDHRYKHSLGSALELRQTTFVDKVYIGDPGLSTYSQIQWEKYLNETVLFFEAVATSNTIEQLKHIEGRHTQRMDAARDVIRSQEARMRQDFVVKPEQMSERTVGSITIDNSDYLRYEGEVQITKTNLPADEKVNVIGYIQSGDYLLLEAMRPGQPFEIQWKRG</sequence>
<dbReference type="Gene3D" id="2.40.100.10">
    <property type="entry name" value="Cyclophilin-like"/>
    <property type="match status" value="1"/>
</dbReference>
<dbReference type="InterPro" id="IPR017853">
    <property type="entry name" value="GH"/>
</dbReference>
<dbReference type="Proteomes" id="UP000306420">
    <property type="component" value="Unassembled WGS sequence"/>
</dbReference>
<dbReference type="Pfam" id="PF19200">
    <property type="entry name" value="MupG_N"/>
    <property type="match status" value="1"/>
</dbReference>
<accession>A0A5R9EFV3</accession>
<gene>
    <name evidence="3" type="ORF">FEZ33_01030</name>
</gene>
<evidence type="ECO:0000313" key="4">
    <source>
        <dbReference type="Proteomes" id="UP000306420"/>
    </source>
</evidence>
<dbReference type="AlphaFoldDB" id="A0A5R9EFV3"/>
<dbReference type="RefSeq" id="WP_138403528.1">
    <property type="nucleotide sequence ID" value="NZ_VBSP01000002.1"/>
</dbReference>
<dbReference type="OrthoDB" id="5809921at2"/>
<comment type="caution">
    <text evidence="3">The sequence shown here is derived from an EMBL/GenBank/DDBJ whole genome shotgun (WGS) entry which is preliminary data.</text>
</comment>
<protein>
    <submittedName>
        <fullName evidence="3">DUF871 domain-containing protein</fullName>
    </submittedName>
</protein>
<reference evidence="3 4" key="1">
    <citation type="submission" date="2019-05" db="EMBL/GenBank/DDBJ databases">
        <title>The metagenome of a microbial culture collection derived from dairy environment covers the genomic content of the human microbiome.</title>
        <authorList>
            <person name="Roder T."/>
            <person name="Wuthrich D."/>
            <person name="Sattari Z."/>
            <person name="Von Ah U."/>
            <person name="Bar C."/>
            <person name="Ronchi F."/>
            <person name="Macpherson A.J."/>
            <person name="Ganal-Vonarburg S.C."/>
            <person name="Bruggmann R."/>
            <person name="Vergeres G."/>
        </authorList>
    </citation>
    <scope>NUCLEOTIDE SEQUENCE [LARGE SCALE GENOMIC DNA]</scope>
    <source>
        <strain evidence="3 4">FAM 24227</strain>
    </source>
</reference>
<proteinExistence type="predicted"/>
<dbReference type="SUPFAM" id="SSF51445">
    <property type="entry name" value="(Trans)glycosidases"/>
    <property type="match status" value="1"/>
</dbReference>
<dbReference type="InterPro" id="IPR013785">
    <property type="entry name" value="Aldolase_TIM"/>
</dbReference>
<evidence type="ECO:0000313" key="3">
    <source>
        <dbReference type="EMBL" id="TLQ49246.1"/>
    </source>
</evidence>
<dbReference type="EMBL" id="VBSP01000002">
    <property type="protein sequence ID" value="TLQ49246.1"/>
    <property type="molecule type" value="Genomic_DNA"/>
</dbReference>
<dbReference type="InterPro" id="IPR029000">
    <property type="entry name" value="Cyclophilin-like_dom_sf"/>
</dbReference>
<dbReference type="InterPro" id="IPR043894">
    <property type="entry name" value="MupG_C"/>
</dbReference>
<evidence type="ECO:0000259" key="2">
    <source>
        <dbReference type="Pfam" id="PF19200"/>
    </source>
</evidence>
<dbReference type="PANTHER" id="PTHR38435">
    <property type="match status" value="1"/>
</dbReference>
<dbReference type="Gene3D" id="3.20.20.70">
    <property type="entry name" value="Aldolase class I"/>
    <property type="match status" value="1"/>
</dbReference>
<dbReference type="Pfam" id="PF05913">
    <property type="entry name" value="MupG_C"/>
    <property type="match status" value="1"/>
</dbReference>
<feature type="domain" description="6-phospho-N-acetylmuramidase C-terminal" evidence="1">
    <location>
        <begin position="250"/>
        <end position="350"/>
    </location>
</feature>
<evidence type="ECO:0000259" key="1">
    <source>
        <dbReference type="Pfam" id="PF05913"/>
    </source>
</evidence>
<dbReference type="PANTHER" id="PTHR38435:SF2">
    <property type="entry name" value="DUF871 DOMAIN-CONTAINING PROTEIN"/>
    <property type="match status" value="1"/>
</dbReference>
<name>A0A5R9EFV3_9LACT</name>
<dbReference type="SUPFAM" id="SSF50891">
    <property type="entry name" value="Cyclophilin-like"/>
    <property type="match status" value="1"/>
</dbReference>
<feature type="domain" description="6-phospho-N-acetylmuramidase N-terminal" evidence="2">
    <location>
        <begin position="2"/>
        <end position="226"/>
    </location>
</feature>
<dbReference type="InterPro" id="IPR043797">
    <property type="entry name" value="MupG_N"/>
</dbReference>
<organism evidence="3 4">
    <name type="scientific">Ruoffia tabacinasalis</name>
    <dbReference type="NCBI Taxonomy" id="87458"/>
    <lineage>
        <taxon>Bacteria</taxon>
        <taxon>Bacillati</taxon>
        <taxon>Bacillota</taxon>
        <taxon>Bacilli</taxon>
        <taxon>Lactobacillales</taxon>
        <taxon>Aerococcaceae</taxon>
        <taxon>Ruoffia</taxon>
    </lineage>
</organism>
<dbReference type="InterPro" id="IPR008589">
    <property type="entry name" value="MupG"/>
</dbReference>